<organism evidence="1 2">
    <name type="scientific">Candidatus Muproteobacteria bacterium RBG_16_65_34</name>
    <dbReference type="NCBI Taxonomy" id="1817760"/>
    <lineage>
        <taxon>Bacteria</taxon>
        <taxon>Pseudomonadati</taxon>
        <taxon>Pseudomonadota</taxon>
        <taxon>Candidatus Muproteobacteria</taxon>
    </lineage>
</organism>
<evidence type="ECO:0000313" key="1">
    <source>
        <dbReference type="EMBL" id="OGI45360.1"/>
    </source>
</evidence>
<name>A0A1F6TJQ2_9PROT</name>
<evidence type="ECO:0008006" key="3">
    <source>
        <dbReference type="Google" id="ProtNLM"/>
    </source>
</evidence>
<protein>
    <recommendedName>
        <fullName evidence="3">Pesticidal crystal protein Cry22Aa Ig-like domain-containing protein</fullName>
    </recommendedName>
</protein>
<gene>
    <name evidence="1" type="ORF">A2151_01490</name>
</gene>
<accession>A0A1F6TJQ2</accession>
<sequence>MVSVAASVSAQDDQDTHPSVKLASITCNECANPAEDVADAEYGTDDFTFSVRADRTGQNREGRVYTVTYSATDAAGNIGYGFATIIIPHDQRR</sequence>
<dbReference type="STRING" id="1817760.A2151_01490"/>
<dbReference type="Proteomes" id="UP000178885">
    <property type="component" value="Unassembled WGS sequence"/>
</dbReference>
<reference evidence="1 2" key="1">
    <citation type="journal article" date="2016" name="Nat. Commun.">
        <title>Thousands of microbial genomes shed light on interconnected biogeochemical processes in an aquifer system.</title>
        <authorList>
            <person name="Anantharaman K."/>
            <person name="Brown C.T."/>
            <person name="Hug L.A."/>
            <person name="Sharon I."/>
            <person name="Castelle C.J."/>
            <person name="Probst A.J."/>
            <person name="Thomas B.C."/>
            <person name="Singh A."/>
            <person name="Wilkins M.J."/>
            <person name="Karaoz U."/>
            <person name="Brodie E.L."/>
            <person name="Williams K.H."/>
            <person name="Hubbard S.S."/>
            <person name="Banfield J.F."/>
        </authorList>
    </citation>
    <scope>NUCLEOTIDE SEQUENCE [LARGE SCALE GENOMIC DNA]</scope>
</reference>
<dbReference type="AlphaFoldDB" id="A0A1F6TJQ2"/>
<dbReference type="EMBL" id="MFSU01000109">
    <property type="protein sequence ID" value="OGI45360.1"/>
    <property type="molecule type" value="Genomic_DNA"/>
</dbReference>
<evidence type="ECO:0000313" key="2">
    <source>
        <dbReference type="Proteomes" id="UP000178885"/>
    </source>
</evidence>
<comment type="caution">
    <text evidence="1">The sequence shown here is derived from an EMBL/GenBank/DDBJ whole genome shotgun (WGS) entry which is preliminary data.</text>
</comment>
<proteinExistence type="predicted"/>